<keyword evidence="2 4" id="KW-0560">Oxidoreductase</keyword>
<dbReference type="Proteomes" id="UP001240697">
    <property type="component" value="Chromosome"/>
</dbReference>
<evidence type="ECO:0000313" key="4">
    <source>
        <dbReference type="EMBL" id="WHS66017.1"/>
    </source>
</evidence>
<dbReference type="GO" id="GO:0016491">
    <property type="term" value="F:oxidoreductase activity"/>
    <property type="evidence" value="ECO:0007669"/>
    <property type="project" value="UniProtKB-KW"/>
</dbReference>
<dbReference type="EC" id="1.-.-.-" evidence="4"/>
<dbReference type="EMBL" id="CP125947">
    <property type="protein sequence ID" value="WHS66017.1"/>
    <property type="molecule type" value="Genomic_DNA"/>
</dbReference>
<dbReference type="InterPro" id="IPR002347">
    <property type="entry name" value="SDR_fam"/>
</dbReference>
<sequence>MAPFPDPFSLAGKRILVTGASSGIGRHTAIACANMGAQLLITGRNTERLADTLAALTGKDHQSITADLTRAEDLTILTAQAGPVDGIVHAAGISKLVPLRMLKPAHLDEMFSHNTYAPILLTKELLAKRQIRPQGSIVFISALASHTGPMASAAYAASKGALLGAMRVLGRETVKQGIRANCIVPGYVRTPLLDGLGQNGGNMEELMHMAPLGLGEPEDIANAAIFFLSPSSRWVTRNYFIIDGGLMVPSDIYA</sequence>
<dbReference type="PANTHER" id="PTHR43477">
    <property type="entry name" value="DIHYDROANTICAPSIN 7-DEHYDROGENASE"/>
    <property type="match status" value="1"/>
</dbReference>
<reference evidence="4 5" key="1">
    <citation type="submission" date="2023-05" db="EMBL/GenBank/DDBJ databases">
        <authorList>
            <person name="Yin Y."/>
            <person name="Lu Z."/>
        </authorList>
    </citation>
    <scope>NUCLEOTIDE SEQUENCE [LARGE SCALE GENOMIC DNA]</scope>
    <source>
        <strain evidence="4 5">ZM22</strain>
    </source>
</reference>
<evidence type="ECO:0000313" key="5">
    <source>
        <dbReference type="Proteomes" id="UP001240697"/>
    </source>
</evidence>
<keyword evidence="5" id="KW-1185">Reference proteome</keyword>
<dbReference type="Gene3D" id="3.40.50.720">
    <property type="entry name" value="NAD(P)-binding Rossmann-like Domain"/>
    <property type="match status" value="1"/>
</dbReference>
<accession>A0ABY8SSI3</accession>
<gene>
    <name evidence="4" type="ORF">QMY55_02340</name>
</gene>
<comment type="similarity">
    <text evidence="1">Belongs to the short-chain dehydrogenases/reductases (SDR) family.</text>
</comment>
<dbReference type="Pfam" id="PF13561">
    <property type="entry name" value="adh_short_C2"/>
    <property type="match status" value="1"/>
</dbReference>
<dbReference type="RefSeq" id="WP_283487110.1">
    <property type="nucleotide sequence ID" value="NZ_CP125947.1"/>
</dbReference>
<name>A0ABY8SSI3_9BURK</name>
<organism evidence="4 5">
    <name type="scientific">Comamonas resistens</name>
    <dbReference type="NCBI Taxonomy" id="3046670"/>
    <lineage>
        <taxon>Bacteria</taxon>
        <taxon>Pseudomonadati</taxon>
        <taxon>Pseudomonadota</taxon>
        <taxon>Betaproteobacteria</taxon>
        <taxon>Burkholderiales</taxon>
        <taxon>Comamonadaceae</taxon>
        <taxon>Comamonas</taxon>
    </lineage>
</organism>
<evidence type="ECO:0000256" key="1">
    <source>
        <dbReference type="ARBA" id="ARBA00006484"/>
    </source>
</evidence>
<dbReference type="SUPFAM" id="SSF51735">
    <property type="entry name" value="NAD(P)-binding Rossmann-fold domains"/>
    <property type="match status" value="1"/>
</dbReference>
<dbReference type="PANTHER" id="PTHR43477:SF1">
    <property type="entry name" value="DIHYDROANTICAPSIN 7-DEHYDROGENASE"/>
    <property type="match status" value="1"/>
</dbReference>
<evidence type="ECO:0000259" key="3">
    <source>
        <dbReference type="SMART" id="SM00822"/>
    </source>
</evidence>
<evidence type="ECO:0000256" key="2">
    <source>
        <dbReference type="ARBA" id="ARBA00023002"/>
    </source>
</evidence>
<dbReference type="InterPro" id="IPR051122">
    <property type="entry name" value="SDR_DHRS6-like"/>
</dbReference>
<proteinExistence type="inferred from homology"/>
<dbReference type="SMART" id="SM00822">
    <property type="entry name" value="PKS_KR"/>
    <property type="match status" value="1"/>
</dbReference>
<dbReference type="CDD" id="cd05233">
    <property type="entry name" value="SDR_c"/>
    <property type="match status" value="1"/>
</dbReference>
<feature type="domain" description="Ketoreductase" evidence="3">
    <location>
        <begin position="13"/>
        <end position="191"/>
    </location>
</feature>
<dbReference type="InterPro" id="IPR057326">
    <property type="entry name" value="KR_dom"/>
</dbReference>
<dbReference type="InterPro" id="IPR036291">
    <property type="entry name" value="NAD(P)-bd_dom_sf"/>
</dbReference>
<dbReference type="PRINTS" id="PR00080">
    <property type="entry name" value="SDRFAMILY"/>
</dbReference>
<protein>
    <submittedName>
        <fullName evidence="4">SDR family oxidoreductase</fullName>
        <ecNumber evidence="4">1.-.-.-</ecNumber>
    </submittedName>
</protein>
<dbReference type="PRINTS" id="PR00081">
    <property type="entry name" value="GDHRDH"/>
</dbReference>